<protein>
    <submittedName>
        <fullName evidence="1">Uncharacterized protein</fullName>
    </submittedName>
</protein>
<dbReference type="EMBL" id="KV936166">
    <property type="protein sequence ID" value="PIO29337.1"/>
    <property type="molecule type" value="Genomic_DNA"/>
</dbReference>
<dbReference type="AlphaFoldDB" id="A0A2G9RNA7"/>
<accession>A0A2G9RNA7</accession>
<name>A0A2G9RNA7_AQUCT</name>
<sequence length="44" mass="5233">MGIMRVKHLKRMKYRNLRPGCPVTCRHKNCLMTYRSHPNAPSYS</sequence>
<proteinExistence type="predicted"/>
<evidence type="ECO:0000313" key="1">
    <source>
        <dbReference type="EMBL" id="PIO29337.1"/>
    </source>
</evidence>
<gene>
    <name evidence="1" type="ORF">AB205_0023050</name>
</gene>
<organism evidence="1">
    <name type="scientific">Aquarana catesbeiana</name>
    <name type="common">American bullfrog</name>
    <name type="synonym">Rana catesbeiana</name>
    <dbReference type="NCBI Taxonomy" id="8400"/>
    <lineage>
        <taxon>Eukaryota</taxon>
        <taxon>Metazoa</taxon>
        <taxon>Chordata</taxon>
        <taxon>Craniata</taxon>
        <taxon>Vertebrata</taxon>
        <taxon>Euteleostomi</taxon>
        <taxon>Amphibia</taxon>
        <taxon>Batrachia</taxon>
        <taxon>Anura</taxon>
        <taxon>Neobatrachia</taxon>
        <taxon>Ranoidea</taxon>
        <taxon>Ranidae</taxon>
        <taxon>Aquarana</taxon>
    </lineage>
</organism>
<reference evidence="1" key="1">
    <citation type="submission" date="2017-08" db="EMBL/GenBank/DDBJ databases">
        <title>Assembly of the North American Bullfrog Genome.</title>
        <authorList>
            <person name="Warren R.L."/>
            <person name="Vandervalk B.P."/>
            <person name="Kucuk E."/>
            <person name="Birol I."/>
            <person name="Helbing C."/>
            <person name="Pandoh P."/>
            <person name="Behsaz B."/>
            <person name="Mohamadi H."/>
            <person name="Chu J."/>
            <person name="Jackman S."/>
            <person name="Hammond S.A."/>
            <person name="Veldhoen N."/>
            <person name="Kirk H."/>
            <person name="Zhao Y."/>
            <person name="Coope R."/>
            <person name="Pleasance S."/>
            <person name="Moore R."/>
            <person name="Holt R."/>
        </authorList>
    </citation>
    <scope>NUCLEOTIDE SEQUENCE</scope>
    <source>
        <strain evidence="1">Bruno</strain>
        <tissue evidence="1">Liver</tissue>
    </source>
</reference>